<dbReference type="RefSeq" id="WP_187304193.1">
    <property type="nucleotide sequence ID" value="NZ_JACRYT010000025.1"/>
</dbReference>
<dbReference type="InterPro" id="IPR008991">
    <property type="entry name" value="Translation_prot_SH3-like_sf"/>
</dbReference>
<evidence type="ECO:0000256" key="2">
    <source>
        <dbReference type="ARBA" id="ARBA00023015"/>
    </source>
</evidence>
<dbReference type="CDD" id="cd06091">
    <property type="entry name" value="KOW_NusG"/>
    <property type="match status" value="1"/>
</dbReference>
<reference evidence="6" key="1">
    <citation type="submission" date="2020-08" db="EMBL/GenBank/DDBJ databases">
        <title>Genome public.</title>
        <authorList>
            <person name="Liu C."/>
            <person name="Sun Q."/>
        </authorList>
    </citation>
    <scope>NUCLEOTIDE SEQUENCE</scope>
    <source>
        <strain evidence="6">BX12</strain>
    </source>
</reference>
<dbReference type="InterPro" id="IPR043425">
    <property type="entry name" value="NusG-like"/>
</dbReference>
<dbReference type="Gene3D" id="3.30.70.940">
    <property type="entry name" value="NusG, N-terminal domain"/>
    <property type="match status" value="1"/>
</dbReference>
<evidence type="ECO:0000259" key="4">
    <source>
        <dbReference type="SMART" id="SM00738"/>
    </source>
</evidence>
<dbReference type="NCBIfam" id="NF033641">
    <property type="entry name" value="antiterm_LoaP"/>
    <property type="match status" value="1"/>
</dbReference>
<organism evidence="6 7">
    <name type="scientific">Zhenpiania hominis</name>
    <dbReference type="NCBI Taxonomy" id="2763644"/>
    <lineage>
        <taxon>Bacteria</taxon>
        <taxon>Bacillati</taxon>
        <taxon>Bacillota</taxon>
        <taxon>Clostridia</taxon>
        <taxon>Peptostreptococcales</taxon>
        <taxon>Anaerovoracaceae</taxon>
        <taxon>Zhenpiania</taxon>
    </lineage>
</organism>
<dbReference type="Pfam" id="PF02357">
    <property type="entry name" value="NusG"/>
    <property type="match status" value="1"/>
</dbReference>
<dbReference type="SUPFAM" id="SSF50104">
    <property type="entry name" value="Translation proteins SH3-like domain"/>
    <property type="match status" value="1"/>
</dbReference>
<dbReference type="Gene3D" id="2.30.30.30">
    <property type="match status" value="1"/>
</dbReference>
<keyword evidence="7" id="KW-1185">Reference proteome</keyword>
<keyword evidence="1" id="KW-0889">Transcription antitermination</keyword>
<dbReference type="InterPro" id="IPR014722">
    <property type="entry name" value="Rib_uL2_dom2"/>
</dbReference>
<evidence type="ECO:0000256" key="1">
    <source>
        <dbReference type="ARBA" id="ARBA00022814"/>
    </source>
</evidence>
<feature type="domain" description="KOW" evidence="5">
    <location>
        <begin position="114"/>
        <end position="141"/>
    </location>
</feature>
<dbReference type="AlphaFoldDB" id="A0A923NNA3"/>
<dbReference type="SMART" id="SM00738">
    <property type="entry name" value="NGN"/>
    <property type="match status" value="1"/>
</dbReference>
<proteinExistence type="predicted"/>
<keyword evidence="2" id="KW-0805">Transcription regulation</keyword>
<dbReference type="InterPro" id="IPR036735">
    <property type="entry name" value="NGN_dom_sf"/>
</dbReference>
<dbReference type="Pfam" id="PF00467">
    <property type="entry name" value="KOW"/>
    <property type="match status" value="1"/>
</dbReference>
<protein>
    <submittedName>
        <fullName evidence="6">Antiterminator LoaP</fullName>
    </submittedName>
</protein>
<evidence type="ECO:0000313" key="7">
    <source>
        <dbReference type="Proteomes" id="UP000602647"/>
    </source>
</evidence>
<dbReference type="SUPFAM" id="SSF82679">
    <property type="entry name" value="N-utilization substance G protein NusG, N-terminal domain"/>
    <property type="match status" value="1"/>
</dbReference>
<keyword evidence="3" id="KW-0804">Transcription</keyword>
<evidence type="ECO:0000256" key="3">
    <source>
        <dbReference type="ARBA" id="ARBA00023163"/>
    </source>
</evidence>
<dbReference type="CDD" id="cd09889">
    <property type="entry name" value="NGN_Bact_2"/>
    <property type="match status" value="1"/>
</dbReference>
<comment type="caution">
    <text evidence="6">The sequence shown here is derived from an EMBL/GenBank/DDBJ whole genome shotgun (WGS) entry which is preliminary data.</text>
</comment>
<dbReference type="InterPro" id="IPR006645">
    <property type="entry name" value="NGN-like_dom"/>
</dbReference>
<dbReference type="PANTHER" id="PTHR30265:SF4">
    <property type="entry name" value="KOW MOTIF FAMILY PROTEIN, EXPRESSED"/>
    <property type="match status" value="1"/>
</dbReference>
<feature type="domain" description="NusG-like N-terminal" evidence="4">
    <location>
        <begin position="1"/>
        <end position="103"/>
    </location>
</feature>
<gene>
    <name evidence="6" type="primary">loaP</name>
    <name evidence="6" type="ORF">H9L42_14835</name>
</gene>
<dbReference type="InterPro" id="IPR005824">
    <property type="entry name" value="KOW"/>
</dbReference>
<dbReference type="InterPro" id="IPR047663">
    <property type="entry name" value="Transcription_antiterm_LoaP"/>
</dbReference>
<dbReference type="SMART" id="SM00739">
    <property type="entry name" value="KOW"/>
    <property type="match status" value="1"/>
</dbReference>
<dbReference type="GO" id="GO:0031564">
    <property type="term" value="P:transcription antitermination"/>
    <property type="evidence" value="ECO:0007669"/>
    <property type="project" value="UniProtKB-KW"/>
</dbReference>
<dbReference type="GO" id="GO:0006354">
    <property type="term" value="P:DNA-templated transcription elongation"/>
    <property type="evidence" value="ECO:0007669"/>
    <property type="project" value="InterPro"/>
</dbReference>
<dbReference type="EMBL" id="JACRYT010000025">
    <property type="protein sequence ID" value="MBC6681096.1"/>
    <property type="molecule type" value="Genomic_DNA"/>
</dbReference>
<evidence type="ECO:0000313" key="6">
    <source>
        <dbReference type="EMBL" id="MBC6681096.1"/>
    </source>
</evidence>
<name>A0A923NNA3_9FIRM</name>
<evidence type="ECO:0000259" key="5">
    <source>
        <dbReference type="SMART" id="SM00739"/>
    </source>
</evidence>
<accession>A0A923NNA3</accession>
<dbReference type="Proteomes" id="UP000602647">
    <property type="component" value="Unassembled WGS sequence"/>
</dbReference>
<sequence>MWYVIQVRTGKEEEIRFQCEKLIEKEILEKCFIPHYEQMKRYQGKWHKEQRILFPGYVFLVSDAKERLPFALKRVTGLTKLIGTGDEVVPLTEEEVDFLLEFGREEQVVGMSKGLIVNDQVIIREGPLKGNEGLIKRIDRHKRRAYLELEMFGRTVETQVGLEIVEKR</sequence>
<dbReference type="PANTHER" id="PTHR30265">
    <property type="entry name" value="RHO-INTERACTING TRANSCRIPTION TERMINATION FACTOR NUSG"/>
    <property type="match status" value="1"/>
</dbReference>